<comment type="caution">
    <text evidence="7">The sequence shown here is derived from an EMBL/GenBank/DDBJ whole genome shotgun (WGS) entry which is preliminary data.</text>
</comment>
<evidence type="ECO:0000256" key="4">
    <source>
        <dbReference type="ARBA" id="ARBA00023163"/>
    </source>
</evidence>
<reference evidence="7" key="1">
    <citation type="submission" date="2020-01" db="EMBL/GenBank/DDBJ databases">
        <title>Identification and distribution of gene clusters putatively required for synthesis of sphingolipid metabolism inhibitors in phylogenetically diverse species of the filamentous fungus Fusarium.</title>
        <authorList>
            <person name="Kim H.-S."/>
            <person name="Busman M."/>
            <person name="Brown D.W."/>
            <person name="Divon H."/>
            <person name="Uhlig S."/>
            <person name="Proctor R.H."/>
        </authorList>
    </citation>
    <scope>NUCLEOTIDE SEQUENCE</scope>
    <source>
        <strain evidence="7">NRRL 53441</strain>
    </source>
</reference>
<dbReference type="InterPro" id="IPR036864">
    <property type="entry name" value="Zn2-C6_fun-type_DNA-bd_sf"/>
</dbReference>
<evidence type="ECO:0000313" key="8">
    <source>
        <dbReference type="Proteomes" id="UP000605986"/>
    </source>
</evidence>
<protein>
    <recommendedName>
        <fullName evidence="6">Zn(2)-C6 fungal-type domain-containing protein</fullName>
    </recommendedName>
</protein>
<dbReference type="PROSITE" id="PS50048">
    <property type="entry name" value="ZN2_CY6_FUNGAL_2"/>
    <property type="match status" value="1"/>
</dbReference>
<gene>
    <name evidence="7" type="ORF">F53441_6419</name>
</gene>
<keyword evidence="2" id="KW-0862">Zinc</keyword>
<evidence type="ECO:0000256" key="5">
    <source>
        <dbReference type="ARBA" id="ARBA00023242"/>
    </source>
</evidence>
<dbReference type="OrthoDB" id="4216928at2759"/>
<accession>A0A8H4NWJ9</accession>
<keyword evidence="5" id="KW-0539">Nucleus</keyword>
<evidence type="ECO:0000259" key="6">
    <source>
        <dbReference type="PROSITE" id="PS50048"/>
    </source>
</evidence>
<keyword evidence="3" id="KW-0805">Transcription regulation</keyword>
<evidence type="ECO:0000313" key="7">
    <source>
        <dbReference type="EMBL" id="KAF4450420.1"/>
    </source>
</evidence>
<evidence type="ECO:0000256" key="2">
    <source>
        <dbReference type="ARBA" id="ARBA00022833"/>
    </source>
</evidence>
<dbReference type="GO" id="GO:0000981">
    <property type="term" value="F:DNA-binding transcription factor activity, RNA polymerase II-specific"/>
    <property type="evidence" value="ECO:0007669"/>
    <property type="project" value="InterPro"/>
</dbReference>
<dbReference type="Gene3D" id="4.10.240.10">
    <property type="entry name" value="Zn(2)-C6 fungal-type DNA-binding domain"/>
    <property type="match status" value="1"/>
</dbReference>
<dbReference type="Proteomes" id="UP000605986">
    <property type="component" value="Unassembled WGS sequence"/>
</dbReference>
<proteinExistence type="predicted"/>
<dbReference type="PANTHER" id="PTHR47660:SF3">
    <property type="entry name" value="FINGER DOMAIN PROTEIN, PUTATIVE (AFU_ORTHOLOGUE AFUA_4G03310)-RELATED"/>
    <property type="match status" value="1"/>
</dbReference>
<dbReference type="GO" id="GO:0008270">
    <property type="term" value="F:zinc ion binding"/>
    <property type="evidence" value="ECO:0007669"/>
    <property type="project" value="InterPro"/>
</dbReference>
<dbReference type="Pfam" id="PF00172">
    <property type="entry name" value="Zn_clus"/>
    <property type="match status" value="1"/>
</dbReference>
<dbReference type="AlphaFoldDB" id="A0A8H4NWJ9"/>
<dbReference type="SMART" id="SM00066">
    <property type="entry name" value="GAL4"/>
    <property type="match status" value="1"/>
</dbReference>
<dbReference type="SUPFAM" id="SSF57701">
    <property type="entry name" value="Zn2/Cys6 DNA-binding domain"/>
    <property type="match status" value="1"/>
</dbReference>
<dbReference type="InterPro" id="IPR001138">
    <property type="entry name" value="Zn2Cys6_DnaBD"/>
</dbReference>
<keyword evidence="8" id="KW-1185">Reference proteome</keyword>
<sequence length="398" mass="44547">MGSTCQLQLPIPRSAKSLSITMRQSLRRKSCSACVRSKRRCNLSVPRCSHCAAKDVECSYPTVPAPSPPRSNSSSTIPSLNAPLDDPMTTFQIHAPNPIFPETSLSQSSDLQLSIMESHSQPAETLADFTDRAEFCAHLMGLQPKSMAEKGFNVFIHRTQTLASDALRETLASSALYAMRSVSNASFVDSEITRRASKIVHDLQLGSISDDTFDLDMLPLVQALLVYQCMRLFSPGKISQQTQAERDNIVLQLWASRLHLLSESCGSDELKDIGWEPWIEKEAIRRTLICIELVQGTYSYLRGLWPIGVRCHHELEFYAQKSLWEARSLAEWRLVCDDPAFPALPCNMLRLDQDIRDASPNDLDDLGALLRVAGEGVEKLKSWLGHDKQALQRWGHVH</sequence>
<evidence type="ECO:0000256" key="1">
    <source>
        <dbReference type="ARBA" id="ARBA00022723"/>
    </source>
</evidence>
<feature type="domain" description="Zn(2)-C6 fungal-type" evidence="6">
    <location>
        <begin position="30"/>
        <end position="60"/>
    </location>
</feature>
<keyword evidence="1" id="KW-0479">Metal-binding</keyword>
<keyword evidence="4" id="KW-0804">Transcription</keyword>
<evidence type="ECO:0000256" key="3">
    <source>
        <dbReference type="ARBA" id="ARBA00023015"/>
    </source>
</evidence>
<dbReference type="PANTHER" id="PTHR47660">
    <property type="entry name" value="TRANSCRIPTION FACTOR WITH C2H2 AND ZN(2)-CYS(6) DNA BINDING DOMAIN (EUROFUNG)-RELATED-RELATED"/>
    <property type="match status" value="1"/>
</dbReference>
<organism evidence="7 8">
    <name type="scientific">Fusarium austroafricanum</name>
    <dbReference type="NCBI Taxonomy" id="2364996"/>
    <lineage>
        <taxon>Eukaryota</taxon>
        <taxon>Fungi</taxon>
        <taxon>Dikarya</taxon>
        <taxon>Ascomycota</taxon>
        <taxon>Pezizomycotina</taxon>
        <taxon>Sordariomycetes</taxon>
        <taxon>Hypocreomycetidae</taxon>
        <taxon>Hypocreales</taxon>
        <taxon>Nectriaceae</taxon>
        <taxon>Fusarium</taxon>
        <taxon>Fusarium concolor species complex</taxon>
    </lineage>
</organism>
<dbReference type="EMBL" id="JAADJG010000250">
    <property type="protein sequence ID" value="KAF4450420.1"/>
    <property type="molecule type" value="Genomic_DNA"/>
</dbReference>
<dbReference type="CDD" id="cd00067">
    <property type="entry name" value="GAL4"/>
    <property type="match status" value="1"/>
</dbReference>
<name>A0A8H4NWJ9_9HYPO</name>